<reference evidence="7" key="1">
    <citation type="journal article" date="2019" name="Int. J. Syst. Evol. Microbiol.">
        <title>The Global Catalogue of Microorganisms (GCM) 10K type strain sequencing project: providing services to taxonomists for standard genome sequencing and annotation.</title>
        <authorList>
            <consortium name="The Broad Institute Genomics Platform"/>
            <consortium name="The Broad Institute Genome Sequencing Center for Infectious Disease"/>
            <person name="Wu L."/>
            <person name="Ma J."/>
        </authorList>
    </citation>
    <scope>NUCLEOTIDE SEQUENCE [LARGE SCALE GENOMIC DNA]</scope>
    <source>
        <strain evidence="7">JCM 31486</strain>
    </source>
</reference>
<dbReference type="Gene3D" id="3.50.50.100">
    <property type="match status" value="1"/>
</dbReference>
<evidence type="ECO:0000313" key="7">
    <source>
        <dbReference type="Proteomes" id="UP001597045"/>
    </source>
</evidence>
<comment type="caution">
    <text evidence="6">The sequence shown here is derived from an EMBL/GenBank/DDBJ whole genome shotgun (WGS) entry which is preliminary data.</text>
</comment>
<organism evidence="6 7">
    <name type="scientific">Kibdelosporangium lantanae</name>
    <dbReference type="NCBI Taxonomy" id="1497396"/>
    <lineage>
        <taxon>Bacteria</taxon>
        <taxon>Bacillati</taxon>
        <taxon>Actinomycetota</taxon>
        <taxon>Actinomycetes</taxon>
        <taxon>Pseudonocardiales</taxon>
        <taxon>Pseudonocardiaceae</taxon>
        <taxon>Kibdelosporangium</taxon>
    </lineage>
</organism>
<keyword evidence="3" id="KW-0285">Flavoprotein</keyword>
<evidence type="ECO:0000256" key="4">
    <source>
        <dbReference type="ARBA" id="ARBA00022827"/>
    </source>
</evidence>
<evidence type="ECO:0000256" key="3">
    <source>
        <dbReference type="ARBA" id="ARBA00022630"/>
    </source>
</evidence>
<evidence type="ECO:0000256" key="5">
    <source>
        <dbReference type="ARBA" id="ARBA00023002"/>
    </source>
</evidence>
<dbReference type="InterPro" id="IPR051169">
    <property type="entry name" value="NADH-Q_oxidoreductase"/>
</dbReference>
<keyword evidence="5" id="KW-0560">Oxidoreductase</keyword>
<dbReference type="PANTHER" id="PTHR42913:SF3">
    <property type="entry name" value="64 KDA MITOCHONDRIAL NADH DEHYDROGENASE (EUROFUNG)"/>
    <property type="match status" value="1"/>
</dbReference>
<comment type="similarity">
    <text evidence="2">Belongs to the NADH dehydrogenase family.</text>
</comment>
<feature type="non-terminal residue" evidence="6">
    <location>
        <position position="1"/>
    </location>
</feature>
<protein>
    <submittedName>
        <fullName evidence="6">Uncharacterized protein</fullName>
    </submittedName>
</protein>
<dbReference type="EMBL" id="JBHTIS010003569">
    <property type="protein sequence ID" value="MFD1051408.1"/>
    <property type="molecule type" value="Genomic_DNA"/>
</dbReference>
<dbReference type="PANTHER" id="PTHR42913">
    <property type="entry name" value="APOPTOSIS-INDUCING FACTOR 1"/>
    <property type="match status" value="1"/>
</dbReference>
<evidence type="ECO:0000256" key="1">
    <source>
        <dbReference type="ARBA" id="ARBA00001974"/>
    </source>
</evidence>
<comment type="cofactor">
    <cofactor evidence="1">
        <name>FAD</name>
        <dbReference type="ChEBI" id="CHEBI:57692"/>
    </cofactor>
</comment>
<keyword evidence="7" id="KW-1185">Reference proteome</keyword>
<dbReference type="Proteomes" id="UP001597045">
    <property type="component" value="Unassembled WGS sequence"/>
</dbReference>
<sequence length="114" mass="12650">GKRLAKNIAATLRGRRTKPYEHHSLGSVATLGLGRGIFQYKKITIHGFLAWLMHRGYHVLAVPSWERKVRVAAVWFTGALFGRDIVSLASVEHPRQAFVSGEDPTVTTEQAVLS</sequence>
<name>A0ABW3MLB3_9PSEU</name>
<accession>A0ABW3MLB3</accession>
<keyword evidence="4" id="KW-0274">FAD</keyword>
<evidence type="ECO:0000313" key="6">
    <source>
        <dbReference type="EMBL" id="MFD1051408.1"/>
    </source>
</evidence>
<gene>
    <name evidence="6" type="ORF">ACFQ1S_40640</name>
</gene>
<evidence type="ECO:0000256" key="2">
    <source>
        <dbReference type="ARBA" id="ARBA00005272"/>
    </source>
</evidence>
<proteinExistence type="inferred from homology"/>